<dbReference type="InterPro" id="IPR051422">
    <property type="entry name" value="AlkB_tRNA_MeTrf/Diox"/>
</dbReference>
<evidence type="ECO:0000259" key="17">
    <source>
        <dbReference type="PROSITE" id="PS51471"/>
    </source>
</evidence>
<comment type="catalytic activity">
    <reaction evidence="10">
        <text>5-(carboxymethyl)uridine(34) in tRNA + S-adenosyl-L-methionine = 5-(2-methoxy-2-oxoethyl)uridine(34) in tRNA + S-adenosyl-L-homocysteine</text>
        <dbReference type="Rhea" id="RHEA:43208"/>
        <dbReference type="Rhea" id="RHEA-COMP:10407"/>
        <dbReference type="Rhea" id="RHEA-COMP:10408"/>
        <dbReference type="ChEBI" id="CHEBI:57856"/>
        <dbReference type="ChEBI" id="CHEBI:59789"/>
        <dbReference type="ChEBI" id="CHEBI:74851"/>
        <dbReference type="ChEBI" id="CHEBI:74882"/>
        <dbReference type="EC" id="2.1.1.229"/>
    </reaction>
</comment>
<keyword evidence="19" id="KW-1185">Reference proteome</keyword>
<dbReference type="PROSITE" id="PS50102">
    <property type="entry name" value="RRM"/>
    <property type="match status" value="1"/>
</dbReference>
<evidence type="ECO:0000256" key="15">
    <source>
        <dbReference type="SAM" id="MobiDB-lite"/>
    </source>
</evidence>
<name>A0A8S3ZNN8_9EUPU</name>
<comment type="similarity">
    <text evidence="2">Belongs to the alkB family.</text>
</comment>
<feature type="region of interest" description="Disordered" evidence="15">
    <location>
        <begin position="345"/>
        <end position="367"/>
    </location>
</feature>
<keyword evidence="8" id="KW-0408">Iron</keyword>
<dbReference type="GO" id="GO:0008757">
    <property type="term" value="F:S-adenosylmethionine-dependent methyltransferase activity"/>
    <property type="evidence" value="ECO:0007669"/>
    <property type="project" value="InterPro"/>
</dbReference>
<dbReference type="GO" id="GO:0106335">
    <property type="term" value="F:tRNA (5-carboxymethyluridine(34)-5-O)-methyltransferase activity"/>
    <property type="evidence" value="ECO:0007669"/>
    <property type="project" value="UniProtKB-EC"/>
</dbReference>
<comment type="caution">
    <text evidence="18">The sequence shown here is derived from an EMBL/GenBank/DDBJ whole genome shotgun (WGS) entry which is preliminary data.</text>
</comment>
<evidence type="ECO:0000256" key="8">
    <source>
        <dbReference type="ARBA" id="ARBA00023004"/>
    </source>
</evidence>
<dbReference type="GO" id="GO:0002098">
    <property type="term" value="P:tRNA wobble uridine modification"/>
    <property type="evidence" value="ECO:0007669"/>
    <property type="project" value="TreeGrafter"/>
</dbReference>
<dbReference type="Pfam" id="PF13532">
    <property type="entry name" value="2OG-FeII_Oxy_2"/>
    <property type="match status" value="1"/>
</dbReference>
<feature type="region of interest" description="Disordered" evidence="15">
    <location>
        <begin position="517"/>
        <end position="555"/>
    </location>
</feature>
<dbReference type="Gene3D" id="3.30.70.330">
    <property type="match status" value="1"/>
</dbReference>
<evidence type="ECO:0000256" key="12">
    <source>
        <dbReference type="ARBA" id="ARBA00049786"/>
    </source>
</evidence>
<dbReference type="EC" id="2.1.1.229" evidence="3"/>
<gene>
    <name evidence="18" type="ORF">CUNI_LOCUS14943</name>
</gene>
<evidence type="ECO:0000256" key="13">
    <source>
        <dbReference type="ARBA" id="ARBA00049802"/>
    </source>
</evidence>
<evidence type="ECO:0000256" key="6">
    <source>
        <dbReference type="ARBA" id="ARBA00022833"/>
    </source>
</evidence>
<dbReference type="InterPro" id="IPR027450">
    <property type="entry name" value="AlkB-like"/>
</dbReference>
<accession>A0A8S3ZNN8</accession>
<dbReference type="PROSITE" id="PS51471">
    <property type="entry name" value="FE2OG_OXY"/>
    <property type="match status" value="1"/>
</dbReference>
<dbReference type="GO" id="GO:0000049">
    <property type="term" value="F:tRNA binding"/>
    <property type="evidence" value="ECO:0007669"/>
    <property type="project" value="TreeGrafter"/>
</dbReference>
<dbReference type="CDD" id="cd02440">
    <property type="entry name" value="AdoMet_MTases"/>
    <property type="match status" value="1"/>
</dbReference>
<sequence>MKTESDTWCVDNMAAPKEGTVTHSSKKLDMKLRKLEKILSSKEHLEISSQPTQILCIQNGGLGNNVSQLELLSVFSASGDVSDVVMIPQKQYSFVSFTDVAGASRAFHHFNGHLLRKGNDPSQDVVLYLLFVKRAPSPLKPSSERPPGLHVLEDFVTEEDEEKLLSLVNMDDTEEIKVGGVMKHRQVKHFGFEFRYDINDVDVNNPLPDGIPPLCQNILHRAYNLGVIGHMPDQLTVNQYKPGQGIPPHVDTVDAFEDGIVSLSLGSQTMMDFRHPDGRHLLVTLPRRSLLVMTGESRYIWSHGITPRKSDIVLTPDRDGLTLQNRDVRTSFTFRKVILNRKQTNARQKADAGLKSVPQSDSEGRELEQQHVHQVSCSLCMTALPNTSAALATKPWPRVAEFLLDLPDGFLVADVGCGNGKYLGINKKIFEIGSDYSSNLASICRSRGFETCVADVTNLPLRCGVLDVVLCIAVIHHMSTQARRLRAVSEIIRVLRSGGKALIYVWAMEQDYDKTPSKYINTGRQKKPEQMLKDSRETVGEPTSSGTKLQSAELGRKDGLEMNQLTQKQNAHLRVSPADISSTAQQLNIRRKPAEVLEMSVASNDTGVSVHGVHSQSETSVLPDTSKTLHVHVNRTQFKEQDMLVPWQLQCKMANEDKSEACAENGDKSSVFHRFYHVFRQGELEALCKKVPGCEVRTRYYDQGNWCVVVEKL</sequence>
<dbReference type="InterPro" id="IPR035979">
    <property type="entry name" value="RBD_domain_sf"/>
</dbReference>
<dbReference type="Gene3D" id="3.40.50.150">
    <property type="entry name" value="Vaccinia Virus protein VP39"/>
    <property type="match status" value="2"/>
</dbReference>
<dbReference type="GO" id="GO:0005634">
    <property type="term" value="C:nucleus"/>
    <property type="evidence" value="ECO:0007669"/>
    <property type="project" value="TreeGrafter"/>
</dbReference>
<dbReference type="AlphaFoldDB" id="A0A8S3ZNN8"/>
<organism evidence="18 19">
    <name type="scientific">Candidula unifasciata</name>
    <dbReference type="NCBI Taxonomy" id="100452"/>
    <lineage>
        <taxon>Eukaryota</taxon>
        <taxon>Metazoa</taxon>
        <taxon>Spiralia</taxon>
        <taxon>Lophotrochozoa</taxon>
        <taxon>Mollusca</taxon>
        <taxon>Gastropoda</taxon>
        <taxon>Heterobranchia</taxon>
        <taxon>Euthyneura</taxon>
        <taxon>Panpulmonata</taxon>
        <taxon>Eupulmonata</taxon>
        <taxon>Stylommatophora</taxon>
        <taxon>Helicina</taxon>
        <taxon>Helicoidea</taxon>
        <taxon>Geomitridae</taxon>
        <taxon>Candidula</taxon>
    </lineage>
</organism>
<dbReference type="PANTHER" id="PTHR13069:SF21">
    <property type="entry name" value="ALKYLATED DNA REPAIR PROTEIN ALKB HOMOLOG 8"/>
    <property type="match status" value="1"/>
</dbReference>
<dbReference type="Gene3D" id="2.60.120.590">
    <property type="entry name" value="Alpha-ketoglutarate-dependent dioxygenase AlkB-like"/>
    <property type="match status" value="1"/>
</dbReference>
<comment type="cofactor">
    <cofactor evidence="1">
        <name>Fe(2+)</name>
        <dbReference type="ChEBI" id="CHEBI:29033"/>
    </cofactor>
</comment>
<evidence type="ECO:0000256" key="14">
    <source>
        <dbReference type="PROSITE-ProRule" id="PRU00176"/>
    </source>
</evidence>
<keyword evidence="4" id="KW-0489">Methyltransferase</keyword>
<dbReference type="GO" id="GO:0005737">
    <property type="term" value="C:cytoplasm"/>
    <property type="evidence" value="ECO:0007669"/>
    <property type="project" value="TreeGrafter"/>
</dbReference>
<reference evidence="18" key="1">
    <citation type="submission" date="2021-04" db="EMBL/GenBank/DDBJ databases">
        <authorList>
            <consortium name="Molecular Ecology Group"/>
        </authorList>
    </citation>
    <scope>NUCLEOTIDE SEQUENCE</scope>
</reference>
<keyword evidence="5" id="KW-0808">Transferase</keyword>
<feature type="domain" description="Fe2OG dioxygenase" evidence="17">
    <location>
        <begin position="231"/>
        <end position="338"/>
    </location>
</feature>
<protein>
    <recommendedName>
        <fullName evidence="3">tRNA (carboxymethyluridine(34)-5-O)-methyltransferase</fullName>
        <ecNumber evidence="3">2.1.1.229</ecNumber>
    </recommendedName>
    <alternativeName>
        <fullName evidence="12">Alkylated DNA repair protein alkB homolog 8</fullName>
    </alternativeName>
    <alternativeName>
        <fullName evidence="13">S-adenosyl-L-methionine-dependent tRNA methyltransferase ALKBH8</fullName>
    </alternativeName>
</protein>
<dbReference type="InterPro" id="IPR037151">
    <property type="entry name" value="AlkB-like_sf"/>
</dbReference>
<evidence type="ECO:0000313" key="18">
    <source>
        <dbReference type="EMBL" id="CAG5129385.1"/>
    </source>
</evidence>
<evidence type="ECO:0000256" key="3">
    <source>
        <dbReference type="ARBA" id="ARBA00012808"/>
    </source>
</evidence>
<comment type="function">
    <text evidence="11">Catalyzes the methylation of 5-carboxymethyl uridine to 5-methylcarboxymethyl uridine at the wobble position of the anticodon loop in tRNA via its methyltransferase domain. Catalyzes the last step in the formation of 5-methylcarboxymethyl uridine at the wobble position of the anticodon loop in target tRNA. Has a preference for tRNA(Arg) and tRNA(Glu), and does not bind tRNA(Lys). Binds tRNA and catalyzes the iron and alpha-ketoglutarate dependent hydroxylation of 5-methylcarboxymethyl uridine at the wobble position of the anticodon loop in tRNA via its dioxygenase domain, giving rise to 5-(S)-methoxycarbonylhydroxymethyluridine; has a preference for tRNA(Gly). Required for normal survival after DNA damage. May inhibit apoptosis and promote cell survival and angiogenesis.</text>
</comment>
<dbReference type="SUPFAM" id="SSF53335">
    <property type="entry name" value="S-adenosyl-L-methionine-dependent methyltransferases"/>
    <property type="match status" value="1"/>
</dbReference>
<keyword evidence="7 14" id="KW-0694">RNA-binding</keyword>
<evidence type="ECO:0000256" key="4">
    <source>
        <dbReference type="ARBA" id="ARBA00022603"/>
    </source>
</evidence>
<keyword evidence="9" id="KW-0511">Multifunctional enzyme</keyword>
<dbReference type="Pfam" id="PF00076">
    <property type="entry name" value="RRM_1"/>
    <property type="match status" value="1"/>
</dbReference>
<feature type="compositionally biased region" description="Polar residues" evidence="15">
    <location>
        <begin position="541"/>
        <end position="550"/>
    </location>
</feature>
<evidence type="ECO:0000259" key="16">
    <source>
        <dbReference type="PROSITE" id="PS50102"/>
    </source>
</evidence>
<dbReference type="Proteomes" id="UP000678393">
    <property type="component" value="Unassembled WGS sequence"/>
</dbReference>
<evidence type="ECO:0000256" key="11">
    <source>
        <dbReference type="ARBA" id="ARBA00045506"/>
    </source>
</evidence>
<dbReference type="PANTHER" id="PTHR13069">
    <property type="entry name" value="ALKYLATED DNA REPAIR PROTEIN ALKB HOMOLOG 8"/>
    <property type="match status" value="1"/>
</dbReference>
<evidence type="ECO:0000256" key="5">
    <source>
        <dbReference type="ARBA" id="ARBA00022679"/>
    </source>
</evidence>
<dbReference type="GO" id="GO:0030488">
    <property type="term" value="P:tRNA methylation"/>
    <property type="evidence" value="ECO:0007669"/>
    <property type="project" value="TreeGrafter"/>
</dbReference>
<dbReference type="InterPro" id="IPR029063">
    <property type="entry name" value="SAM-dependent_MTases_sf"/>
</dbReference>
<dbReference type="OrthoDB" id="271595at2759"/>
<dbReference type="InterPro" id="IPR005123">
    <property type="entry name" value="Oxoglu/Fe-dep_dioxygenase_dom"/>
</dbReference>
<evidence type="ECO:0000256" key="2">
    <source>
        <dbReference type="ARBA" id="ARBA00007879"/>
    </source>
</evidence>
<dbReference type="InterPro" id="IPR000504">
    <property type="entry name" value="RRM_dom"/>
</dbReference>
<evidence type="ECO:0000256" key="10">
    <source>
        <dbReference type="ARBA" id="ARBA00034996"/>
    </source>
</evidence>
<dbReference type="SUPFAM" id="SSF51197">
    <property type="entry name" value="Clavaminate synthase-like"/>
    <property type="match status" value="1"/>
</dbReference>
<dbReference type="InterPro" id="IPR013216">
    <property type="entry name" value="Methyltransf_11"/>
</dbReference>
<proteinExistence type="inferred from homology"/>
<dbReference type="EMBL" id="CAJHNH020003469">
    <property type="protein sequence ID" value="CAG5129385.1"/>
    <property type="molecule type" value="Genomic_DNA"/>
</dbReference>
<dbReference type="Pfam" id="PF08241">
    <property type="entry name" value="Methyltransf_11"/>
    <property type="match status" value="1"/>
</dbReference>
<feature type="compositionally biased region" description="Basic and acidic residues" evidence="15">
    <location>
        <begin position="526"/>
        <end position="539"/>
    </location>
</feature>
<evidence type="ECO:0000256" key="1">
    <source>
        <dbReference type="ARBA" id="ARBA00001954"/>
    </source>
</evidence>
<dbReference type="InterPro" id="IPR012677">
    <property type="entry name" value="Nucleotide-bd_a/b_plait_sf"/>
</dbReference>
<dbReference type="SUPFAM" id="SSF54928">
    <property type="entry name" value="RNA-binding domain, RBD"/>
    <property type="match status" value="1"/>
</dbReference>
<feature type="domain" description="RRM" evidence="16">
    <location>
        <begin position="55"/>
        <end position="119"/>
    </location>
</feature>
<evidence type="ECO:0000256" key="9">
    <source>
        <dbReference type="ARBA" id="ARBA00023268"/>
    </source>
</evidence>
<keyword evidence="6" id="KW-0862">Zinc</keyword>
<evidence type="ECO:0000256" key="7">
    <source>
        <dbReference type="ARBA" id="ARBA00022884"/>
    </source>
</evidence>
<evidence type="ECO:0000313" key="19">
    <source>
        <dbReference type="Proteomes" id="UP000678393"/>
    </source>
</evidence>